<dbReference type="RefSeq" id="XP_035829318.1">
    <property type="nucleotide sequence ID" value="XM_035973425.1"/>
</dbReference>
<evidence type="ECO:0000313" key="3">
    <source>
        <dbReference type="RefSeq" id="XP_035829318.1"/>
    </source>
</evidence>
<dbReference type="SUPFAM" id="SSF52540">
    <property type="entry name" value="P-loop containing nucleoside triphosphate hydrolases"/>
    <property type="match status" value="2"/>
</dbReference>
<dbReference type="Pfam" id="PF12774">
    <property type="entry name" value="AAA_6"/>
    <property type="match status" value="2"/>
</dbReference>
<dbReference type="InterPro" id="IPR035699">
    <property type="entry name" value="AAA_6"/>
</dbReference>
<reference evidence="3" key="1">
    <citation type="submission" date="2025-08" db="UniProtKB">
        <authorList>
            <consortium name="RefSeq"/>
        </authorList>
    </citation>
    <scope>IDENTIFICATION</scope>
</reference>
<dbReference type="PANTHER" id="PTHR22878">
    <property type="entry name" value="DYNEIN HEAVY CHAIN 6, AXONEMAL-LIKE-RELATED"/>
    <property type="match status" value="1"/>
</dbReference>
<dbReference type="Gene3D" id="3.40.50.300">
    <property type="entry name" value="P-loop containing nucleotide triphosphate hydrolases"/>
    <property type="match status" value="2"/>
</dbReference>
<dbReference type="GeneID" id="106013749"/>
<dbReference type="InterPro" id="IPR027417">
    <property type="entry name" value="P-loop_NTPase"/>
</dbReference>
<dbReference type="PANTHER" id="PTHR22878:SF63">
    <property type="entry name" value="DYNEIN AXONEMAL HEAVY CHAIN 10"/>
    <property type="match status" value="1"/>
</dbReference>
<dbReference type="Proteomes" id="UP000694888">
    <property type="component" value="Unplaced"/>
</dbReference>
<accession>A0ABM1W3S5</accession>
<protein>
    <submittedName>
        <fullName evidence="3">Dynein heavy chain 10, axonemal</fullName>
    </submittedName>
</protein>
<evidence type="ECO:0000313" key="2">
    <source>
        <dbReference type="Proteomes" id="UP000694888"/>
    </source>
</evidence>
<feature type="domain" description="Dynein heavy chain hydrolytic ATP-binding dynein motor region" evidence="1">
    <location>
        <begin position="94"/>
        <end position="185"/>
    </location>
</feature>
<organism evidence="2 3">
    <name type="scientific">Aplysia californica</name>
    <name type="common">California sea hare</name>
    <dbReference type="NCBI Taxonomy" id="6500"/>
    <lineage>
        <taxon>Eukaryota</taxon>
        <taxon>Metazoa</taxon>
        <taxon>Spiralia</taxon>
        <taxon>Lophotrochozoa</taxon>
        <taxon>Mollusca</taxon>
        <taxon>Gastropoda</taxon>
        <taxon>Heterobranchia</taxon>
        <taxon>Euthyneura</taxon>
        <taxon>Tectipleura</taxon>
        <taxon>Aplysiida</taxon>
        <taxon>Aplysioidea</taxon>
        <taxon>Aplysiidae</taxon>
        <taxon>Aplysia</taxon>
    </lineage>
</organism>
<gene>
    <name evidence="3" type="primary">LOC106013749</name>
</gene>
<evidence type="ECO:0000259" key="1">
    <source>
        <dbReference type="Pfam" id="PF12774"/>
    </source>
</evidence>
<sequence>MNLGGAPAGPAGTGKTETTKDLAKALGLLCVVTNCGEGMDYKAFGKILSGLCQCGAWGCMDEFNRIDISVLSVISTQLQTIRHALVLKLTNFTDVVLMRALRDMNLPKFVFEDVPLFLGLISDLFPGLDCPRVRYPDFNDAVEQTFTDNGYILLPVQADKVVQLYETMLTRHCTMIVGPTGGGKSVVMNTLAQAQTRWERHCSDNDDC</sequence>
<feature type="domain" description="Dynein heavy chain hydrolytic ATP-binding dynein motor region" evidence="1">
    <location>
        <begin position="1"/>
        <end position="92"/>
    </location>
</feature>
<name>A0ABM1W3S5_APLCA</name>
<dbReference type="InterPro" id="IPR026983">
    <property type="entry name" value="DHC"/>
</dbReference>
<proteinExistence type="predicted"/>
<keyword evidence="2" id="KW-1185">Reference proteome</keyword>